<dbReference type="Proteomes" id="UP001519460">
    <property type="component" value="Unassembled WGS sequence"/>
</dbReference>
<comment type="caution">
    <text evidence="1">The sequence shown here is derived from an EMBL/GenBank/DDBJ whole genome shotgun (WGS) entry which is preliminary data.</text>
</comment>
<accession>A0ABD0KPP9</accession>
<dbReference type="AlphaFoldDB" id="A0ABD0KPP9"/>
<protein>
    <submittedName>
        <fullName evidence="1">Uncharacterized protein</fullName>
    </submittedName>
</protein>
<keyword evidence="2" id="KW-1185">Reference proteome</keyword>
<name>A0ABD0KPP9_9CAEN</name>
<sequence>MSPRMDVIDALISFTVCCTHPERNMQETTLGWGLSVVGQVCLLPPLVLCPTAPAVWRAWRQPGTLDNLLKEGSAVELLNVISQSSRRVIECSRPQQAHNSLVAGKFVCQNSRKLLCILCCKLVCDVAVPSNNGPSCNQDSTSTQKP</sequence>
<evidence type="ECO:0000313" key="1">
    <source>
        <dbReference type="EMBL" id="KAK7489167.1"/>
    </source>
</evidence>
<proteinExistence type="predicted"/>
<reference evidence="1 2" key="1">
    <citation type="journal article" date="2023" name="Sci. Data">
        <title>Genome assembly of the Korean intertidal mud-creeper Batillaria attramentaria.</title>
        <authorList>
            <person name="Patra A.K."/>
            <person name="Ho P.T."/>
            <person name="Jun S."/>
            <person name="Lee S.J."/>
            <person name="Kim Y."/>
            <person name="Won Y.J."/>
        </authorList>
    </citation>
    <scope>NUCLEOTIDE SEQUENCE [LARGE SCALE GENOMIC DNA]</scope>
    <source>
        <strain evidence="1">Wonlab-2016</strain>
    </source>
</reference>
<gene>
    <name evidence="1" type="ORF">BaRGS_00019545</name>
</gene>
<dbReference type="EMBL" id="JACVVK020000141">
    <property type="protein sequence ID" value="KAK7489167.1"/>
    <property type="molecule type" value="Genomic_DNA"/>
</dbReference>
<organism evidence="1 2">
    <name type="scientific">Batillaria attramentaria</name>
    <dbReference type="NCBI Taxonomy" id="370345"/>
    <lineage>
        <taxon>Eukaryota</taxon>
        <taxon>Metazoa</taxon>
        <taxon>Spiralia</taxon>
        <taxon>Lophotrochozoa</taxon>
        <taxon>Mollusca</taxon>
        <taxon>Gastropoda</taxon>
        <taxon>Caenogastropoda</taxon>
        <taxon>Sorbeoconcha</taxon>
        <taxon>Cerithioidea</taxon>
        <taxon>Batillariidae</taxon>
        <taxon>Batillaria</taxon>
    </lineage>
</organism>
<evidence type="ECO:0000313" key="2">
    <source>
        <dbReference type="Proteomes" id="UP001519460"/>
    </source>
</evidence>